<dbReference type="AlphaFoldDB" id="A0A096BDK1"/>
<name>A0A096BDK1_FLAPL</name>
<keyword evidence="3" id="KW-1185">Reference proteome</keyword>
<evidence type="ECO:0000313" key="3">
    <source>
        <dbReference type="Proteomes" id="UP000029585"/>
    </source>
</evidence>
<dbReference type="RefSeq" id="WP_007490093.1">
    <property type="nucleotide sequence ID" value="NZ_KN174161.1"/>
</dbReference>
<comment type="similarity">
    <text evidence="1">Belongs to the LOR family.</text>
</comment>
<proteinExistence type="inferred from homology"/>
<accession>A0A096BDK1</accession>
<dbReference type="eggNOG" id="COG4894">
    <property type="taxonomic scope" value="Bacteria"/>
</dbReference>
<dbReference type="Pfam" id="PF04525">
    <property type="entry name" value="LOR"/>
    <property type="match status" value="1"/>
</dbReference>
<dbReference type="EMBL" id="ADLO01000010">
    <property type="protein sequence ID" value="KGF57210.1"/>
    <property type="molecule type" value="Genomic_DNA"/>
</dbReference>
<dbReference type="HOGENOM" id="CLU_108507_1_0_9"/>
<dbReference type="Gene3D" id="2.40.160.200">
    <property type="entry name" value="LURP1-related"/>
    <property type="match status" value="1"/>
</dbReference>
<dbReference type="InterPro" id="IPR038595">
    <property type="entry name" value="LOR_sf"/>
</dbReference>
<organism evidence="2 3">
    <name type="scientific">Flavonifractor plautii 1_3_50AFAA</name>
    <dbReference type="NCBI Taxonomy" id="742738"/>
    <lineage>
        <taxon>Bacteria</taxon>
        <taxon>Bacillati</taxon>
        <taxon>Bacillota</taxon>
        <taxon>Clostridia</taxon>
        <taxon>Eubacteriales</taxon>
        <taxon>Oscillospiraceae</taxon>
        <taxon>Flavonifractor</taxon>
    </lineage>
</organism>
<evidence type="ECO:0008006" key="4">
    <source>
        <dbReference type="Google" id="ProtNLM"/>
    </source>
</evidence>
<evidence type="ECO:0000256" key="1">
    <source>
        <dbReference type="ARBA" id="ARBA00005437"/>
    </source>
</evidence>
<reference evidence="2 3" key="1">
    <citation type="submission" date="2011-08" db="EMBL/GenBank/DDBJ databases">
        <title>The Genome Sequence of Clostridium orbiscindens 1_3_50AFAA.</title>
        <authorList>
            <consortium name="The Broad Institute Genome Sequencing Platform"/>
            <person name="Earl A."/>
            <person name="Ward D."/>
            <person name="Feldgarden M."/>
            <person name="Gevers D."/>
            <person name="Daigneault M."/>
            <person name="Strauss J."/>
            <person name="Allen-Vercoe E."/>
            <person name="Young S.K."/>
            <person name="Zeng Q."/>
            <person name="Gargeya S."/>
            <person name="Fitzgerald M."/>
            <person name="Haas B."/>
            <person name="Abouelleil A."/>
            <person name="Alvarado L."/>
            <person name="Arachchi H.M."/>
            <person name="Berlin A."/>
            <person name="Brown A."/>
            <person name="Chapman S.B."/>
            <person name="Chen Z."/>
            <person name="Dunbar C."/>
            <person name="Freedman E."/>
            <person name="Gearin G."/>
            <person name="Gellesch M."/>
            <person name="Goldberg J."/>
            <person name="Griggs A."/>
            <person name="Gujja S."/>
            <person name="Heiman D."/>
            <person name="Howarth C."/>
            <person name="Larson L."/>
            <person name="Lui A."/>
            <person name="MacDonald P.J.P."/>
            <person name="Montmayeur A."/>
            <person name="Murphy C."/>
            <person name="Neiman D."/>
            <person name="Pearson M."/>
            <person name="Priest M."/>
            <person name="Roberts A."/>
            <person name="Saif S."/>
            <person name="Shea T."/>
            <person name="Shenoy N."/>
            <person name="Sisk P."/>
            <person name="Stolte C."/>
            <person name="Sykes S."/>
            <person name="Wortman J."/>
            <person name="Nusbaum C."/>
            <person name="Birren B."/>
        </authorList>
    </citation>
    <scope>NUCLEOTIDE SEQUENCE [LARGE SCALE GENOMIC DNA]</scope>
    <source>
        <strain evidence="2 3">1_3_50AFAA</strain>
    </source>
</reference>
<dbReference type="SUPFAM" id="SSF54518">
    <property type="entry name" value="Tubby C-terminal domain-like"/>
    <property type="match status" value="1"/>
</dbReference>
<dbReference type="GeneID" id="63971690"/>
<dbReference type="InterPro" id="IPR025659">
    <property type="entry name" value="Tubby-like_C"/>
</dbReference>
<dbReference type="PATRIC" id="fig|742738.3.peg.321"/>
<protein>
    <recommendedName>
        <fullName evidence="4">YxjI</fullName>
    </recommendedName>
</protein>
<gene>
    <name evidence="2" type="ORF">HMPREF9460_00308</name>
</gene>
<comment type="caution">
    <text evidence="2">The sequence shown here is derived from an EMBL/GenBank/DDBJ whole genome shotgun (WGS) entry which is preliminary data.</text>
</comment>
<sequence>MRLLFKQRFLSWFDSYDIYDEEGRTAYTVEGKLSWGHRLEIYGPAGDHLGTVKEEVLTLLPRFALYAGEEYLGCIRKEFALFHPRFTLDCNGWEVEGSFLEWDYAVTDPAGRTVMAASKELLHWTDTYVLDIARPEDALLCLMIVLAIDAAKCSAGNG</sequence>
<dbReference type="Proteomes" id="UP000029585">
    <property type="component" value="Unassembled WGS sequence"/>
</dbReference>
<evidence type="ECO:0000313" key="2">
    <source>
        <dbReference type="EMBL" id="KGF57210.1"/>
    </source>
</evidence>
<dbReference type="InterPro" id="IPR007612">
    <property type="entry name" value="LOR"/>
</dbReference>